<accession>F0WM26</accession>
<reference evidence="1" key="2">
    <citation type="submission" date="2011-02" db="EMBL/GenBank/DDBJ databases">
        <authorList>
            <person name="MacLean D."/>
        </authorList>
    </citation>
    <scope>NUCLEOTIDE SEQUENCE</scope>
</reference>
<name>F0WM26_9STRA</name>
<evidence type="ECO:0000313" key="1">
    <source>
        <dbReference type="EMBL" id="CCA22353.1"/>
    </source>
</evidence>
<organism evidence="1">
    <name type="scientific">Albugo laibachii Nc14</name>
    <dbReference type="NCBI Taxonomy" id="890382"/>
    <lineage>
        <taxon>Eukaryota</taxon>
        <taxon>Sar</taxon>
        <taxon>Stramenopiles</taxon>
        <taxon>Oomycota</taxon>
        <taxon>Peronosporomycetes</taxon>
        <taxon>Albuginales</taxon>
        <taxon>Albuginaceae</taxon>
        <taxon>Albugo</taxon>
    </lineage>
</organism>
<dbReference type="AlphaFoldDB" id="F0WM26"/>
<dbReference type="EMBL" id="FR824196">
    <property type="protein sequence ID" value="CCA22353.1"/>
    <property type="molecule type" value="Genomic_DNA"/>
</dbReference>
<sequence length="145" mass="16165">MYDQKGKVDPSRFRLCKEKNSVMMYRESRTALVARLLQCRPSVFNHHKVVQAALEHTQKPQEAPKTSLRGPMDQLENVASLPIIIALGSVCGTLEETMMGVSLRDRASYCSLVSPSHKKVLVARLLANLPNPAVVGDKHHHMSVH</sequence>
<protein>
    <submittedName>
        <fullName evidence="1">AlNc14C151G7537 protein</fullName>
    </submittedName>
</protein>
<reference evidence="1" key="1">
    <citation type="journal article" date="2011" name="PLoS Biol.">
        <title>Gene gain and loss during evolution of obligate parasitism in the white rust pathogen of Arabidopsis thaliana.</title>
        <authorList>
            <person name="Kemen E."/>
            <person name="Gardiner A."/>
            <person name="Schultz-Larsen T."/>
            <person name="Kemen A.C."/>
            <person name="Balmuth A.L."/>
            <person name="Robert-Seilaniantz A."/>
            <person name="Bailey K."/>
            <person name="Holub E."/>
            <person name="Studholme D.J."/>
            <person name="Maclean D."/>
            <person name="Jones J.D."/>
        </authorList>
    </citation>
    <scope>NUCLEOTIDE SEQUENCE</scope>
</reference>
<dbReference type="HOGENOM" id="CLU_1790468_0_0_1"/>
<gene>
    <name evidence="1" type="primary">AlNc14C151G7537</name>
    <name evidence="1" type="ORF">ALNC14_084960</name>
</gene>
<proteinExistence type="predicted"/>